<proteinExistence type="predicted"/>
<keyword evidence="2" id="KW-1185">Reference proteome</keyword>
<gene>
    <name evidence="1" type="ORF">Pcinc_015147</name>
</gene>
<accession>A0AAE1FVN2</accession>
<reference evidence="1" key="1">
    <citation type="submission" date="2023-10" db="EMBL/GenBank/DDBJ databases">
        <title>Genome assemblies of two species of porcelain crab, Petrolisthes cinctipes and Petrolisthes manimaculis (Anomura: Porcellanidae).</title>
        <authorList>
            <person name="Angst P."/>
        </authorList>
    </citation>
    <scope>NUCLEOTIDE SEQUENCE</scope>
    <source>
        <strain evidence="1">PB745_01</strain>
        <tissue evidence="1">Gill</tissue>
    </source>
</reference>
<name>A0AAE1FVN2_PETCI</name>
<organism evidence="1 2">
    <name type="scientific">Petrolisthes cinctipes</name>
    <name type="common">Flat porcelain crab</name>
    <dbReference type="NCBI Taxonomy" id="88211"/>
    <lineage>
        <taxon>Eukaryota</taxon>
        <taxon>Metazoa</taxon>
        <taxon>Ecdysozoa</taxon>
        <taxon>Arthropoda</taxon>
        <taxon>Crustacea</taxon>
        <taxon>Multicrustacea</taxon>
        <taxon>Malacostraca</taxon>
        <taxon>Eumalacostraca</taxon>
        <taxon>Eucarida</taxon>
        <taxon>Decapoda</taxon>
        <taxon>Pleocyemata</taxon>
        <taxon>Anomura</taxon>
        <taxon>Galatheoidea</taxon>
        <taxon>Porcellanidae</taxon>
        <taxon>Petrolisthes</taxon>
    </lineage>
</organism>
<protein>
    <submittedName>
        <fullName evidence="1">Uncharacterized protein</fullName>
    </submittedName>
</protein>
<dbReference type="EMBL" id="JAWQEG010001327">
    <property type="protein sequence ID" value="KAK3880381.1"/>
    <property type="molecule type" value="Genomic_DNA"/>
</dbReference>
<sequence>MELILPWAQHRLSRPTLSLGNWWTSSTLPLIGLAILHMQHKLPKEKYHSSKTPTSTLRSDARIVLEEQRRASTCTEGARSASVLATCTHTASAAFPRREWKTML</sequence>
<evidence type="ECO:0000313" key="1">
    <source>
        <dbReference type="EMBL" id="KAK3880381.1"/>
    </source>
</evidence>
<dbReference type="AlphaFoldDB" id="A0AAE1FVN2"/>
<comment type="caution">
    <text evidence="1">The sequence shown here is derived from an EMBL/GenBank/DDBJ whole genome shotgun (WGS) entry which is preliminary data.</text>
</comment>
<evidence type="ECO:0000313" key="2">
    <source>
        <dbReference type="Proteomes" id="UP001286313"/>
    </source>
</evidence>
<dbReference type="Proteomes" id="UP001286313">
    <property type="component" value="Unassembled WGS sequence"/>
</dbReference>